<evidence type="ECO:0000256" key="1">
    <source>
        <dbReference type="SAM" id="MobiDB-lite"/>
    </source>
</evidence>
<sequence length="57" mass="6659">MGLGVVIAVVEVVWVWPRVMKRESGRGTAYGGSVMAERREREAEKQWRRERENGRKE</sequence>
<evidence type="ECO:0000313" key="2">
    <source>
        <dbReference type="EMBL" id="SPC84816.1"/>
    </source>
</evidence>
<dbReference type="AlphaFoldDB" id="A0A2N9F1F8"/>
<accession>A0A2N9F1F8</accession>
<feature type="region of interest" description="Disordered" evidence="1">
    <location>
        <begin position="27"/>
        <end position="57"/>
    </location>
</feature>
<proteinExistence type="predicted"/>
<dbReference type="EMBL" id="OIVN01000735">
    <property type="protein sequence ID" value="SPC84816.1"/>
    <property type="molecule type" value="Genomic_DNA"/>
</dbReference>
<gene>
    <name evidence="2" type="ORF">FSB_LOCUS12698</name>
</gene>
<reference evidence="2" key="1">
    <citation type="submission" date="2018-02" db="EMBL/GenBank/DDBJ databases">
        <authorList>
            <person name="Cohen D.B."/>
            <person name="Kent A.D."/>
        </authorList>
    </citation>
    <scope>NUCLEOTIDE SEQUENCE</scope>
</reference>
<feature type="compositionally biased region" description="Basic and acidic residues" evidence="1">
    <location>
        <begin position="36"/>
        <end position="57"/>
    </location>
</feature>
<name>A0A2N9F1F8_FAGSY</name>
<organism evidence="2">
    <name type="scientific">Fagus sylvatica</name>
    <name type="common">Beechnut</name>
    <dbReference type="NCBI Taxonomy" id="28930"/>
    <lineage>
        <taxon>Eukaryota</taxon>
        <taxon>Viridiplantae</taxon>
        <taxon>Streptophyta</taxon>
        <taxon>Embryophyta</taxon>
        <taxon>Tracheophyta</taxon>
        <taxon>Spermatophyta</taxon>
        <taxon>Magnoliopsida</taxon>
        <taxon>eudicotyledons</taxon>
        <taxon>Gunneridae</taxon>
        <taxon>Pentapetalae</taxon>
        <taxon>rosids</taxon>
        <taxon>fabids</taxon>
        <taxon>Fagales</taxon>
        <taxon>Fagaceae</taxon>
        <taxon>Fagus</taxon>
    </lineage>
</organism>
<protein>
    <submittedName>
        <fullName evidence="2">Uncharacterized protein</fullName>
    </submittedName>
</protein>